<evidence type="ECO:0000256" key="1">
    <source>
        <dbReference type="SAM" id="MobiDB-lite"/>
    </source>
</evidence>
<feature type="region of interest" description="Disordered" evidence="1">
    <location>
        <begin position="1"/>
        <end position="119"/>
    </location>
</feature>
<proteinExistence type="predicted"/>
<keyword evidence="3" id="KW-1185">Reference proteome</keyword>
<organism evidence="2 3">
    <name type="scientific">Actinomadura meridiana</name>
    <dbReference type="NCBI Taxonomy" id="559626"/>
    <lineage>
        <taxon>Bacteria</taxon>
        <taxon>Bacillati</taxon>
        <taxon>Actinomycetota</taxon>
        <taxon>Actinomycetes</taxon>
        <taxon>Streptosporangiales</taxon>
        <taxon>Thermomonosporaceae</taxon>
        <taxon>Actinomadura</taxon>
    </lineage>
</organism>
<evidence type="ECO:0000313" key="3">
    <source>
        <dbReference type="Proteomes" id="UP001501710"/>
    </source>
</evidence>
<feature type="compositionally biased region" description="Basic and acidic residues" evidence="1">
    <location>
        <begin position="7"/>
        <end position="17"/>
    </location>
</feature>
<reference evidence="3" key="1">
    <citation type="journal article" date="2019" name="Int. J. Syst. Evol. Microbiol.">
        <title>The Global Catalogue of Microorganisms (GCM) 10K type strain sequencing project: providing services to taxonomists for standard genome sequencing and annotation.</title>
        <authorList>
            <consortium name="The Broad Institute Genomics Platform"/>
            <consortium name="The Broad Institute Genome Sequencing Center for Infectious Disease"/>
            <person name="Wu L."/>
            <person name="Ma J."/>
        </authorList>
    </citation>
    <scope>NUCLEOTIDE SEQUENCE [LARGE SCALE GENOMIC DNA]</scope>
    <source>
        <strain evidence="3">JCM 17440</strain>
    </source>
</reference>
<name>A0ABP8BW04_9ACTN</name>
<gene>
    <name evidence="2" type="ORF">GCM10022254_16350</name>
</gene>
<dbReference type="Proteomes" id="UP001501710">
    <property type="component" value="Unassembled WGS sequence"/>
</dbReference>
<comment type="caution">
    <text evidence="2">The sequence shown here is derived from an EMBL/GenBank/DDBJ whole genome shotgun (WGS) entry which is preliminary data.</text>
</comment>
<accession>A0ABP8BW04</accession>
<evidence type="ECO:0000313" key="2">
    <source>
        <dbReference type="EMBL" id="GAA4227795.1"/>
    </source>
</evidence>
<protein>
    <submittedName>
        <fullName evidence="2">Uncharacterized protein</fullName>
    </submittedName>
</protein>
<feature type="compositionally biased region" description="Basic residues" evidence="1">
    <location>
        <begin position="105"/>
        <end position="119"/>
    </location>
</feature>
<dbReference type="EMBL" id="BAABAS010000004">
    <property type="protein sequence ID" value="GAA4227795.1"/>
    <property type="molecule type" value="Genomic_DNA"/>
</dbReference>
<sequence length="119" mass="12908">MGIDRPSGTEKRLDDIGRVPAQDRPPPDRPGQPGYPSRLESRRAAREAALVTQQDSQDAGQPPEAAEKSDHDQPTQAESAIGEDAADCAGVSSEQRRTEPPGGKARPRRRRPGRPPARR</sequence>